<evidence type="ECO:0000313" key="1">
    <source>
        <dbReference type="EMBL" id="KND97362.1"/>
    </source>
</evidence>
<proteinExistence type="predicted"/>
<reference evidence="2" key="1">
    <citation type="journal article" date="2015" name="BMC Genomics">
        <title>Draft genome of a commonly misdiagnosed multidrug resistant pathogen Candida auris.</title>
        <authorList>
            <person name="Chatterjee S."/>
            <person name="Alampalli S.V."/>
            <person name="Nageshan R.K."/>
            <person name="Chettiar S.T."/>
            <person name="Joshi S."/>
            <person name="Tatu U.S."/>
        </authorList>
    </citation>
    <scope>NUCLEOTIDE SEQUENCE [LARGE SCALE GENOMIC DNA]</scope>
    <source>
        <strain evidence="2">6684</strain>
    </source>
</reference>
<sequence length="51" mass="6375">MMVEKKEVWSSRDYILLIHLVRYTPLRLRQYANQPKEWCKRQENRTDIPNQ</sequence>
<comment type="caution">
    <text evidence="1">The sequence shown here is derived from an EMBL/GenBank/DDBJ whole genome shotgun (WGS) entry which is preliminary data.</text>
</comment>
<evidence type="ECO:0000313" key="2">
    <source>
        <dbReference type="Proteomes" id="UP000037122"/>
    </source>
</evidence>
<dbReference type="VEuPathDB" id="FungiDB:QG37_05741"/>
<accession>A0A0L0NT66</accession>
<protein>
    <submittedName>
        <fullName evidence="1">Uncharacterized protein</fullName>
    </submittedName>
</protein>
<dbReference type="AlphaFoldDB" id="A0A0L0NT66"/>
<gene>
    <name evidence="1" type="ORF">QG37_05741</name>
</gene>
<dbReference type="Proteomes" id="UP000037122">
    <property type="component" value="Unassembled WGS sequence"/>
</dbReference>
<organism evidence="1 2">
    <name type="scientific">Candidozyma auris</name>
    <name type="common">Yeast</name>
    <name type="synonym">Candida auris</name>
    <dbReference type="NCBI Taxonomy" id="498019"/>
    <lineage>
        <taxon>Eukaryota</taxon>
        <taxon>Fungi</taxon>
        <taxon>Dikarya</taxon>
        <taxon>Ascomycota</taxon>
        <taxon>Saccharomycotina</taxon>
        <taxon>Pichiomycetes</taxon>
        <taxon>Metschnikowiaceae</taxon>
        <taxon>Candidozyma</taxon>
    </lineage>
</organism>
<dbReference type="EMBL" id="LGST01000041">
    <property type="protein sequence ID" value="KND97362.1"/>
    <property type="molecule type" value="Genomic_DNA"/>
</dbReference>
<name>A0A0L0NT66_CANAR</name>